<name>E1RE54_METP4</name>
<dbReference type="RefSeq" id="WP_013329195.1">
    <property type="nucleotide sequence ID" value="NC_014507.1"/>
</dbReference>
<keyword evidence="3" id="KW-1185">Reference proteome</keyword>
<dbReference type="Gene3D" id="3.30.70.1360">
    <property type="entry name" value="mj0159-like"/>
    <property type="match status" value="2"/>
</dbReference>
<sequence length="248" mass="27102">MIRPLKFINHQIEENAIKVTYNPTENTGKVIYNISLIKSEDLDYSIDIYNEAFHAGLCLSDRVRFAEQGCKFGDYKIPAGHTGIITICSLTLDALLYKKGVPLNPIGGGLVEVRKMTPRRFTAMVRYEYTTIDPITVMISHGNTSVQEVIHNGNGTITANIRECHMEAEPSVFEVLDDLNEAGFSGILDVGVPNTSLLGVPVTPNYMGIAMVGGTNPAAAIMESGRGVEINSMKGLIAISEIGYLRDY</sequence>
<dbReference type="AlphaFoldDB" id="E1RE54"/>
<dbReference type="InterPro" id="IPR038982">
    <property type="entry name" value="NrpR"/>
</dbReference>
<dbReference type="OrthoDB" id="358798at2157"/>
<dbReference type="STRING" id="679926.Mpet_1257"/>
<dbReference type="GeneID" id="9743723"/>
<protein>
    <recommendedName>
        <fullName evidence="1">NrpR regulatory domain-containing protein</fullName>
    </recommendedName>
</protein>
<organism evidence="2 3">
    <name type="scientific">Methanolacinia petrolearia (strain DSM 11571 / OCM 486 / SEBR 4847)</name>
    <name type="common">Methanoplanus petrolearius</name>
    <dbReference type="NCBI Taxonomy" id="679926"/>
    <lineage>
        <taxon>Archaea</taxon>
        <taxon>Methanobacteriati</taxon>
        <taxon>Methanobacteriota</taxon>
        <taxon>Stenosarchaea group</taxon>
        <taxon>Methanomicrobia</taxon>
        <taxon>Methanomicrobiales</taxon>
        <taxon>Methanomicrobiaceae</taxon>
        <taxon>Methanolacinia</taxon>
    </lineage>
</organism>
<dbReference type="PANTHER" id="PTHR41964:SF1">
    <property type="entry name" value="GLOBAL NITROGEN REGULATOR NRPR"/>
    <property type="match status" value="1"/>
</dbReference>
<dbReference type="KEGG" id="mpi:Mpet_1257"/>
<dbReference type="PANTHER" id="PTHR41964">
    <property type="entry name" value="GLOBAL NITROGEN REGULATOR NRPR"/>
    <property type="match status" value="1"/>
</dbReference>
<dbReference type="HOGENOM" id="CLU_073525_0_0_2"/>
<dbReference type="EMBL" id="CP002117">
    <property type="protein sequence ID" value="ADN36017.1"/>
    <property type="molecule type" value="Genomic_DNA"/>
</dbReference>
<dbReference type="Proteomes" id="UP000006565">
    <property type="component" value="Chromosome"/>
</dbReference>
<gene>
    <name evidence="2" type="ordered locus">Mpet_1257</name>
</gene>
<evidence type="ECO:0000313" key="3">
    <source>
        <dbReference type="Proteomes" id="UP000006565"/>
    </source>
</evidence>
<reference evidence="2 3" key="1">
    <citation type="journal article" date="2010" name="Stand. Genomic Sci.">
        <title>Complete genome sequence of Methanoplanus petrolearius type strain (SEBR 4847).</title>
        <authorList>
            <person name="Brambilla E."/>
            <person name="Djao O.D."/>
            <person name="Daligault H."/>
            <person name="Lapidus A."/>
            <person name="Lucas S."/>
            <person name="Hammon N."/>
            <person name="Nolan M."/>
            <person name="Tice H."/>
            <person name="Cheng J.F."/>
            <person name="Han C."/>
            <person name="Tapia R."/>
            <person name="Goodwin L."/>
            <person name="Pitluck S."/>
            <person name="Liolios K."/>
            <person name="Ivanova N."/>
            <person name="Mavromatis K."/>
            <person name="Mikhailova N."/>
            <person name="Pati A."/>
            <person name="Chen A."/>
            <person name="Palaniappan K."/>
            <person name="Land M."/>
            <person name="Hauser L."/>
            <person name="Chang Y.J."/>
            <person name="Jeffries C.D."/>
            <person name="Rohde M."/>
            <person name="Spring S."/>
            <person name="Sikorski J."/>
            <person name="Goker M."/>
            <person name="Woyke T."/>
            <person name="Bristow J."/>
            <person name="Eisen J.A."/>
            <person name="Markowitz V."/>
            <person name="Hugenholtz P."/>
            <person name="Kyrpides N.C."/>
            <person name="Klenk H.P."/>
        </authorList>
    </citation>
    <scope>NUCLEOTIDE SEQUENCE [LARGE SCALE GENOMIC DNA]</scope>
    <source>
        <strain evidence="3">DSM 11571 / OCM 486 / SEBR 4847</strain>
    </source>
</reference>
<dbReference type="eggNOG" id="arCOG02711">
    <property type="taxonomic scope" value="Archaea"/>
</dbReference>
<dbReference type="InterPro" id="IPR036984">
    <property type="entry name" value="NrpR_dom_sf"/>
</dbReference>
<feature type="domain" description="NrpR regulatory" evidence="1">
    <location>
        <begin position="5"/>
        <end position="242"/>
    </location>
</feature>
<dbReference type="Pfam" id="PF01995">
    <property type="entry name" value="NRD1_2"/>
    <property type="match status" value="1"/>
</dbReference>
<dbReference type="SMR" id="E1RE54"/>
<dbReference type="InterPro" id="IPR002846">
    <property type="entry name" value="NRD"/>
</dbReference>
<evidence type="ECO:0000259" key="1">
    <source>
        <dbReference type="Pfam" id="PF01995"/>
    </source>
</evidence>
<proteinExistence type="predicted"/>
<accession>E1RE54</accession>
<evidence type="ECO:0000313" key="2">
    <source>
        <dbReference type="EMBL" id="ADN36017.1"/>
    </source>
</evidence>